<dbReference type="Proteomes" id="UP000001535">
    <property type="component" value="Segment"/>
</dbReference>
<evidence type="ECO:0000259" key="1">
    <source>
        <dbReference type="Pfam" id="PF13392"/>
    </source>
</evidence>
<dbReference type="SUPFAM" id="SSF54171">
    <property type="entry name" value="DNA-binding domain"/>
    <property type="match status" value="1"/>
</dbReference>
<gene>
    <name evidence="2" type="primary">rtp40</name>
</gene>
<evidence type="ECO:0000313" key="2">
    <source>
        <dbReference type="EMBL" id="CAJ42244.1"/>
    </source>
</evidence>
<dbReference type="KEGG" id="vg:3778827"/>
<keyword evidence="2" id="KW-0255">Endonuclease</keyword>
<dbReference type="InterPro" id="IPR016177">
    <property type="entry name" value="DNA-bd_dom_sf"/>
</dbReference>
<feature type="domain" description="HNH nuclease" evidence="1">
    <location>
        <begin position="56"/>
        <end position="98"/>
    </location>
</feature>
<dbReference type="Pfam" id="PF13392">
    <property type="entry name" value="HNH_3"/>
    <property type="match status" value="1"/>
</dbReference>
<dbReference type="Gene3D" id="3.90.75.20">
    <property type="match status" value="1"/>
</dbReference>
<dbReference type="EMBL" id="AM156909">
    <property type="protein sequence ID" value="CAJ42244.1"/>
    <property type="molecule type" value="Genomic_DNA"/>
</dbReference>
<dbReference type="OrthoDB" id="21336at10239"/>
<keyword evidence="2" id="KW-0378">Hydrolase</keyword>
<dbReference type="GO" id="GO:0004519">
    <property type="term" value="F:endonuclease activity"/>
    <property type="evidence" value="ECO:0007669"/>
    <property type="project" value="UniProtKB-KW"/>
</dbReference>
<keyword evidence="3" id="KW-1185">Reference proteome</keyword>
<accession>Q333E4</accession>
<dbReference type="GO" id="GO:0003677">
    <property type="term" value="F:DNA binding"/>
    <property type="evidence" value="ECO:0007669"/>
    <property type="project" value="InterPro"/>
</dbReference>
<dbReference type="RefSeq" id="YP_398984.1">
    <property type="nucleotide sequence ID" value="NC_007603.1"/>
</dbReference>
<dbReference type="InterPro" id="IPR003615">
    <property type="entry name" value="HNH_nuc"/>
</dbReference>
<dbReference type="GeneID" id="3778827"/>
<protein>
    <submittedName>
        <fullName evidence="2">HNH endonuclease</fullName>
    </submittedName>
</protein>
<dbReference type="InterPro" id="IPR044925">
    <property type="entry name" value="His-Me_finger_sf"/>
</dbReference>
<dbReference type="SUPFAM" id="SSF54060">
    <property type="entry name" value="His-Me finger endonucleases"/>
    <property type="match status" value="1"/>
</dbReference>
<name>Q333E4_9CAUD</name>
<evidence type="ECO:0000313" key="3">
    <source>
        <dbReference type="Proteomes" id="UP000001535"/>
    </source>
</evidence>
<reference evidence="2 3" key="1">
    <citation type="journal article" date="2006" name="J. Bacteriol.">
        <title>The genome of the novel phage Rtp, with a rosette-like tail tip, is homologous to the genome of phage T1.</title>
        <authorList>
            <person name="Wietzorrek A."/>
            <person name="Schwarz H."/>
            <person name="Herrmann C."/>
            <person name="Braun V."/>
        </authorList>
    </citation>
    <scope>NUCLEOTIDE SEQUENCE</scope>
</reference>
<keyword evidence="2" id="KW-0540">Nuclease</keyword>
<organism evidence="2 3">
    <name type="scientific">Escherichia phage Rtp</name>
    <dbReference type="NCBI Taxonomy" id="2994041"/>
    <lineage>
        <taxon>Viruses</taxon>
        <taxon>Duplodnaviria</taxon>
        <taxon>Heunggongvirae</taxon>
        <taxon>Uroviricota</taxon>
        <taxon>Caudoviricetes</taxon>
        <taxon>Drexlerviridae</taxon>
        <taxon>Braunvirinae</taxon>
        <taxon>Rtpvirus</taxon>
        <taxon>Rtpvirus Rtp</taxon>
    </lineage>
</organism>
<sequence>MNWHDYFRYEDGKLYWISFPNPEQTRSVKIGDVAGYKHPDNKGYIRVQVMGKMLRVHRVIWEMHNGKIPEGMEIDHINGIRSDNRIENLRIVNGLENMKNKGIYKNNKTGFVGVEKIKANGKYRASIRVNKKLIFLGEYISIEDAIDARKKAECEYLFHKNHGVRNAYTKS</sequence>
<proteinExistence type="predicted"/>